<evidence type="ECO:0000313" key="2">
    <source>
        <dbReference type="EMBL" id="MBO2454379.1"/>
    </source>
</evidence>
<keyword evidence="3" id="KW-1185">Reference proteome</keyword>
<dbReference type="Pfam" id="PF13391">
    <property type="entry name" value="HNH_2"/>
    <property type="match status" value="1"/>
</dbReference>
<dbReference type="InterPro" id="IPR036987">
    <property type="entry name" value="SRA-YDG_sf"/>
</dbReference>
<dbReference type="Gene3D" id="2.30.280.10">
    <property type="entry name" value="SRA-YDG"/>
    <property type="match status" value="1"/>
</dbReference>
<dbReference type="Pfam" id="PF02182">
    <property type="entry name" value="SAD_SRA"/>
    <property type="match status" value="1"/>
</dbReference>
<dbReference type="InterPro" id="IPR015947">
    <property type="entry name" value="PUA-like_sf"/>
</dbReference>
<dbReference type="GO" id="GO:0006508">
    <property type="term" value="P:proteolysis"/>
    <property type="evidence" value="ECO:0007669"/>
    <property type="project" value="InterPro"/>
</dbReference>
<dbReference type="InterPro" id="IPR003105">
    <property type="entry name" value="SRA_YDG"/>
</dbReference>
<comment type="caution">
    <text evidence="2">The sequence shown here is derived from an EMBL/GenBank/DDBJ whole genome shotgun (WGS) entry which is preliminary data.</text>
</comment>
<dbReference type="GO" id="GO:0044027">
    <property type="term" value="P:negative regulation of gene expression via chromosomal CpG island methylation"/>
    <property type="evidence" value="ECO:0007669"/>
    <property type="project" value="TreeGrafter"/>
</dbReference>
<name>A0A939PQM6_9ACTN</name>
<dbReference type="NCBIfam" id="NF047832">
    <property type="entry name" value="caspase_w_EACC1"/>
    <property type="match status" value="1"/>
</dbReference>
<dbReference type="InterPro" id="IPR045134">
    <property type="entry name" value="UHRF1/2-like"/>
</dbReference>
<evidence type="ECO:0000259" key="1">
    <source>
        <dbReference type="PROSITE" id="PS51015"/>
    </source>
</evidence>
<dbReference type="RefSeq" id="WP_208262588.1">
    <property type="nucleotide sequence ID" value="NZ_JAGEOJ010000026.1"/>
</dbReference>
<dbReference type="GO" id="GO:0061630">
    <property type="term" value="F:ubiquitin protein ligase activity"/>
    <property type="evidence" value="ECO:0007669"/>
    <property type="project" value="TreeGrafter"/>
</dbReference>
<reference evidence="2" key="1">
    <citation type="submission" date="2021-03" db="EMBL/GenBank/DDBJ databases">
        <authorList>
            <person name="Kanchanasin P."/>
            <person name="Saeng-In P."/>
            <person name="Phongsopitanun W."/>
            <person name="Yuki M."/>
            <person name="Kudo T."/>
            <person name="Ohkuma M."/>
            <person name="Tanasupawat S."/>
        </authorList>
    </citation>
    <scope>NUCLEOTIDE SEQUENCE</scope>
    <source>
        <strain evidence="2">GKU 128</strain>
    </source>
</reference>
<accession>A0A939PQM6</accession>
<gene>
    <name evidence="2" type="ORF">J4573_45340</name>
</gene>
<organism evidence="2 3">
    <name type="scientific">Actinomadura barringtoniae</name>
    <dbReference type="NCBI Taxonomy" id="1427535"/>
    <lineage>
        <taxon>Bacteria</taxon>
        <taxon>Bacillati</taxon>
        <taxon>Actinomycetota</taxon>
        <taxon>Actinomycetes</taxon>
        <taxon>Streptosporangiales</taxon>
        <taxon>Thermomonosporaceae</taxon>
        <taxon>Actinomadura</taxon>
    </lineage>
</organism>
<feature type="domain" description="YDG" evidence="1">
    <location>
        <begin position="253"/>
        <end position="396"/>
    </location>
</feature>
<dbReference type="GO" id="GO:0016567">
    <property type="term" value="P:protein ubiquitination"/>
    <property type="evidence" value="ECO:0007669"/>
    <property type="project" value="TreeGrafter"/>
</dbReference>
<dbReference type="SUPFAM" id="SSF88697">
    <property type="entry name" value="PUA domain-like"/>
    <property type="match status" value="1"/>
</dbReference>
<evidence type="ECO:0000313" key="3">
    <source>
        <dbReference type="Proteomes" id="UP000669179"/>
    </source>
</evidence>
<dbReference type="PROSITE" id="PS51015">
    <property type="entry name" value="YDG"/>
    <property type="match status" value="1"/>
</dbReference>
<sequence>MKQPDPRASRAVLIGTAEYEYLPQLPAVANNLVDMKQELTRPEVWGLAPQHCEVVLGPKDAREMLSPVTQAGREATEVLLVYVAGHGLRDDQGNLLLGLPYAEDDADTYEYTAVAYDQLRRTMRRTSAKYRIVILDCCYSGAAINTMGSGDIAAQTPIAGSYVLASAPPNRQSMAPEGKRLTAFTNQLIDVIRDGIAEGDKLLTLDAIFGHIYNQLRSEGLPKPWQQDNNSAGQLPLLKNRALASQSTPPGYGEIPGVNEGTLFASRQDLHEAHVHRPLQAGICGRRSEGGAESIVVSGGYVDDEDHGDVIIYTGHGGQDERNHQVRDQSPTDSGNAALIASITSRYPVRVIRGAGGDSDHSPPVGFSYDGLYTVESYWAKKSIDGPRIIQFRLEKMREGRPPVVPTGTPGDRAGVDLTRWEPASLGVYRDRRVAAKVCRAHAYQCQICGLVLETPDGFKITPTTHLKSLAVPHRGPDIPANVLCLCPTHRVQFDLGMITIDDDLTVIDETAKVPLGKLAEASQHKVGLEYIRYHRSLYRREA</sequence>
<dbReference type="GO" id="GO:0004197">
    <property type="term" value="F:cysteine-type endopeptidase activity"/>
    <property type="evidence" value="ECO:0007669"/>
    <property type="project" value="InterPro"/>
</dbReference>
<dbReference type="InterPro" id="IPR029030">
    <property type="entry name" value="Caspase-like_dom_sf"/>
</dbReference>
<dbReference type="SUPFAM" id="SSF52129">
    <property type="entry name" value="Caspase-like"/>
    <property type="match status" value="1"/>
</dbReference>
<dbReference type="PANTHER" id="PTHR14140">
    <property type="entry name" value="E3 UBIQUITIN-PROTEIN LIGASE UHRF-RELATED"/>
    <property type="match status" value="1"/>
</dbReference>
<proteinExistence type="predicted"/>
<dbReference type="SMART" id="SM00466">
    <property type="entry name" value="SRA"/>
    <property type="match status" value="1"/>
</dbReference>
<dbReference type="EMBL" id="JAGEOJ010000026">
    <property type="protein sequence ID" value="MBO2454379.1"/>
    <property type="molecule type" value="Genomic_DNA"/>
</dbReference>
<dbReference type="InterPro" id="IPR011600">
    <property type="entry name" value="Pept_C14_caspase"/>
</dbReference>
<dbReference type="PANTHER" id="PTHR14140:SF27">
    <property type="entry name" value="OS04G0289800 PROTEIN"/>
    <property type="match status" value="1"/>
</dbReference>
<protein>
    <submittedName>
        <fullName evidence="2">Caspase family protein</fullName>
    </submittedName>
</protein>
<dbReference type="Proteomes" id="UP000669179">
    <property type="component" value="Unassembled WGS sequence"/>
</dbReference>
<dbReference type="InterPro" id="IPR003615">
    <property type="entry name" value="HNH_nuc"/>
</dbReference>
<dbReference type="AlphaFoldDB" id="A0A939PQM6"/>
<dbReference type="Gene3D" id="3.40.50.1460">
    <property type="match status" value="1"/>
</dbReference>
<dbReference type="Pfam" id="PF00656">
    <property type="entry name" value="Peptidase_C14"/>
    <property type="match status" value="1"/>
</dbReference>